<dbReference type="AlphaFoldDB" id="A0A6H1ZIB9"/>
<proteinExistence type="predicted"/>
<organism evidence="1">
    <name type="scientific">viral metagenome</name>
    <dbReference type="NCBI Taxonomy" id="1070528"/>
    <lineage>
        <taxon>unclassified sequences</taxon>
        <taxon>metagenomes</taxon>
        <taxon>organismal metagenomes</taxon>
    </lineage>
</organism>
<dbReference type="EMBL" id="MT144035">
    <property type="protein sequence ID" value="QJA47209.1"/>
    <property type="molecule type" value="Genomic_DNA"/>
</dbReference>
<evidence type="ECO:0000313" key="1">
    <source>
        <dbReference type="EMBL" id="QJA47209.1"/>
    </source>
</evidence>
<accession>A0A6H1ZIB9</accession>
<reference evidence="1" key="1">
    <citation type="submission" date="2020-03" db="EMBL/GenBank/DDBJ databases">
        <title>The deep terrestrial virosphere.</title>
        <authorList>
            <person name="Holmfeldt K."/>
            <person name="Nilsson E."/>
            <person name="Simone D."/>
            <person name="Lopez-Fernandez M."/>
            <person name="Wu X."/>
            <person name="de Brujin I."/>
            <person name="Lundin D."/>
            <person name="Andersson A."/>
            <person name="Bertilsson S."/>
            <person name="Dopson M."/>
        </authorList>
    </citation>
    <scope>NUCLEOTIDE SEQUENCE</scope>
    <source>
        <strain evidence="1">TM448A00620</strain>
    </source>
</reference>
<sequence length="205" mass="24339">MRAQHIAHELSKKPDVPLAAGYTRHTAEREFKAQIEIALPIGLLVVRWERIWRMDKPYHAPPFPFADRLKEINPELSVHWIGRLKRWGVCRMHKAYDVIKYNGFYLKIFDKYPILLYVIEGAHKEFMMPDERWLPKRDIRKEDVYEKMIRMNEADDRKAAKDEEVTDDIWNDTIKESRNEVEEYITGSKPKITVSINGTKEQENG</sequence>
<gene>
    <name evidence="1" type="ORF">TM448A00620_0011</name>
</gene>
<protein>
    <submittedName>
        <fullName evidence="1">Uncharacterized protein</fullName>
    </submittedName>
</protein>
<name>A0A6H1ZIB9_9ZZZZ</name>